<evidence type="ECO:0000313" key="3">
    <source>
        <dbReference type="Proteomes" id="UP000267342"/>
    </source>
</evidence>
<dbReference type="NCBIfam" id="NF007702">
    <property type="entry name" value="PRK10387.1"/>
    <property type="match status" value="1"/>
</dbReference>
<dbReference type="CDD" id="cd03199">
    <property type="entry name" value="GST_C_GRX2"/>
    <property type="match status" value="1"/>
</dbReference>
<organism evidence="2 3">
    <name type="scientific">Zymobacter palmae</name>
    <dbReference type="NCBI Taxonomy" id="33074"/>
    <lineage>
        <taxon>Bacteria</taxon>
        <taxon>Pseudomonadati</taxon>
        <taxon>Pseudomonadota</taxon>
        <taxon>Gammaproteobacteria</taxon>
        <taxon>Oceanospirillales</taxon>
        <taxon>Halomonadaceae</taxon>
        <taxon>Zymobacter group</taxon>
        <taxon>Zymobacter</taxon>
    </lineage>
</organism>
<name>A0A348HII4_9GAMM</name>
<reference evidence="2 3" key="1">
    <citation type="submission" date="2018-09" db="EMBL/GenBank/DDBJ databases">
        <title>Zymobacter palmae IAM14233 (=T109) whole genome analysis.</title>
        <authorList>
            <person name="Yanase H."/>
        </authorList>
    </citation>
    <scope>NUCLEOTIDE SEQUENCE [LARGE SCALE GENOMIC DNA]</scope>
    <source>
        <strain evidence="2 3">IAM14233</strain>
    </source>
</reference>
<protein>
    <submittedName>
        <fullName evidence="2">Glutaredoxin 2</fullName>
    </submittedName>
</protein>
<dbReference type="GO" id="GO:0005829">
    <property type="term" value="C:cytosol"/>
    <property type="evidence" value="ECO:0007669"/>
    <property type="project" value="InterPro"/>
</dbReference>
<dbReference type="Pfam" id="PF04399">
    <property type="entry name" value="Glutaredoxin2_C"/>
    <property type="match status" value="1"/>
</dbReference>
<dbReference type="Gene3D" id="1.20.1050.10">
    <property type="match status" value="1"/>
</dbReference>
<dbReference type="Pfam" id="PF13417">
    <property type="entry name" value="GST_N_3"/>
    <property type="match status" value="1"/>
</dbReference>
<gene>
    <name evidence="2" type="ORF">ZBT109_2711</name>
</gene>
<dbReference type="SUPFAM" id="SSF47616">
    <property type="entry name" value="GST C-terminal domain-like"/>
    <property type="match status" value="1"/>
</dbReference>
<feature type="domain" description="GST N-terminal" evidence="1">
    <location>
        <begin position="1"/>
        <end position="77"/>
    </location>
</feature>
<dbReference type="PROSITE" id="PS00195">
    <property type="entry name" value="GLUTAREDOXIN_1"/>
    <property type="match status" value="1"/>
</dbReference>
<dbReference type="InterPro" id="IPR036249">
    <property type="entry name" value="Thioredoxin-like_sf"/>
</dbReference>
<dbReference type="EMBL" id="AP018933">
    <property type="protein sequence ID" value="BBG31436.1"/>
    <property type="molecule type" value="Genomic_DNA"/>
</dbReference>
<keyword evidence="3" id="KW-1185">Reference proteome</keyword>
<dbReference type="InterPro" id="IPR036282">
    <property type="entry name" value="Glutathione-S-Trfase_C_sf"/>
</dbReference>
<dbReference type="RefSeq" id="WP_027704329.1">
    <property type="nucleotide sequence ID" value="NZ_AP018933.1"/>
</dbReference>
<sequence>MKLYVYEYCPFCIKARMIFPLKGLSFDMEVLLDDDIRTPTQLIGRKLLPILEKDDGSRMGESMDIVHYVDALPDTSAVITGKRRREIAQWCSAIEYTVYQLSMCRWGEMPVHEFSTPSAKAFYVRGKEAWVGPFKPLLRQTPELLDDVHRALAQLEPLIEADDAVNGELSLDDFSVFPLLHQLSVVKGVQYPTQVDTYRRRMAERCNIPLYDEHAI</sequence>
<dbReference type="InterPro" id="IPR007494">
    <property type="entry name" value="Glutaredoxin2_C"/>
</dbReference>
<dbReference type="InterPro" id="IPR004045">
    <property type="entry name" value="Glutathione_S-Trfase_N"/>
</dbReference>
<dbReference type="STRING" id="1123510.GCA_000620025_00062"/>
<dbReference type="Proteomes" id="UP000267342">
    <property type="component" value="Chromosome"/>
</dbReference>
<dbReference type="PROSITE" id="PS50404">
    <property type="entry name" value="GST_NTER"/>
    <property type="match status" value="1"/>
</dbReference>
<dbReference type="InterPro" id="IPR011767">
    <property type="entry name" value="GLR_AS"/>
</dbReference>
<evidence type="ECO:0000259" key="1">
    <source>
        <dbReference type="PROSITE" id="PS50404"/>
    </source>
</evidence>
<dbReference type="KEGG" id="zpl:ZBT109_2711"/>
<dbReference type="AlphaFoldDB" id="A0A348HII4"/>
<dbReference type="Gene3D" id="3.40.30.10">
    <property type="entry name" value="Glutaredoxin"/>
    <property type="match status" value="1"/>
</dbReference>
<dbReference type="InterPro" id="IPR011901">
    <property type="entry name" value="Grx2"/>
</dbReference>
<accession>A0A348HII4</accession>
<proteinExistence type="predicted"/>
<dbReference type="SUPFAM" id="SSF52833">
    <property type="entry name" value="Thioredoxin-like"/>
    <property type="match status" value="1"/>
</dbReference>
<evidence type="ECO:0000313" key="2">
    <source>
        <dbReference type="EMBL" id="BBG31436.1"/>
    </source>
</evidence>
<dbReference type="NCBIfam" id="TIGR02182">
    <property type="entry name" value="GRXB"/>
    <property type="match status" value="1"/>
</dbReference>